<sequence>MYIEKLYLADVRYNPELEGFEALVEIRDKTGSYAYPTHIKAPMNADFKMIARSLTQKARKTHLRPDPALRLRKAVQTAARPDPMAWFERLRAGIAA</sequence>
<dbReference type="Proteomes" id="UP000193827">
    <property type="component" value="Unassembled WGS sequence"/>
</dbReference>
<dbReference type="RefSeq" id="WP_085891414.1">
    <property type="nucleotide sequence ID" value="NZ_FWFL01000002.1"/>
</dbReference>
<organism evidence="1 2">
    <name type="scientific">Roseovarius litorisediminis</name>
    <dbReference type="NCBI Taxonomy" id="1312363"/>
    <lineage>
        <taxon>Bacteria</taxon>
        <taxon>Pseudomonadati</taxon>
        <taxon>Pseudomonadota</taxon>
        <taxon>Alphaproteobacteria</taxon>
        <taxon>Rhodobacterales</taxon>
        <taxon>Roseobacteraceae</taxon>
        <taxon>Roseovarius</taxon>
    </lineage>
</organism>
<evidence type="ECO:0000313" key="2">
    <source>
        <dbReference type="Proteomes" id="UP000193827"/>
    </source>
</evidence>
<evidence type="ECO:0000313" key="1">
    <source>
        <dbReference type="EMBL" id="SLN25900.1"/>
    </source>
</evidence>
<proteinExistence type="predicted"/>
<protein>
    <submittedName>
        <fullName evidence="1">Uncharacterized protein</fullName>
    </submittedName>
</protein>
<dbReference type="AlphaFoldDB" id="A0A1Y5RZ46"/>
<name>A0A1Y5RZ46_9RHOB</name>
<accession>A0A1Y5RZ46</accession>
<keyword evidence="2" id="KW-1185">Reference proteome</keyword>
<dbReference type="EMBL" id="FWFL01000002">
    <property type="protein sequence ID" value="SLN25900.1"/>
    <property type="molecule type" value="Genomic_DNA"/>
</dbReference>
<dbReference type="OrthoDB" id="7864340at2"/>
<gene>
    <name evidence="1" type="ORF">PEL8287_01195</name>
</gene>
<reference evidence="1 2" key="1">
    <citation type="submission" date="2017-03" db="EMBL/GenBank/DDBJ databases">
        <authorList>
            <person name="Afonso C.L."/>
            <person name="Miller P.J."/>
            <person name="Scott M.A."/>
            <person name="Spackman E."/>
            <person name="Goraichik I."/>
            <person name="Dimitrov K.M."/>
            <person name="Suarez D.L."/>
            <person name="Swayne D.E."/>
        </authorList>
    </citation>
    <scope>NUCLEOTIDE SEQUENCE [LARGE SCALE GENOMIC DNA]</scope>
    <source>
        <strain evidence="1 2">CECT 8287</strain>
    </source>
</reference>